<dbReference type="Proteomes" id="UP000382577">
    <property type="component" value="Unassembled WGS sequence"/>
</dbReference>
<dbReference type="OrthoDB" id="9033766at2"/>
<organism evidence="1 2">
    <name type="scientific">Pandoraea fibrosis</name>
    <dbReference type="NCBI Taxonomy" id="1891094"/>
    <lineage>
        <taxon>Bacteria</taxon>
        <taxon>Pseudomonadati</taxon>
        <taxon>Pseudomonadota</taxon>
        <taxon>Betaproteobacteria</taxon>
        <taxon>Burkholderiales</taxon>
        <taxon>Burkholderiaceae</taxon>
        <taxon>Pandoraea</taxon>
    </lineage>
</organism>
<protein>
    <submittedName>
        <fullName evidence="1">Uncharacterized protein</fullName>
    </submittedName>
</protein>
<proteinExistence type="predicted"/>
<evidence type="ECO:0000313" key="1">
    <source>
        <dbReference type="EMBL" id="VVE35538.1"/>
    </source>
</evidence>
<gene>
    <name evidence="1" type="ORF">PFI31113_03842</name>
</gene>
<name>A0A5E4XHB2_9BURK</name>
<evidence type="ECO:0000313" key="2">
    <source>
        <dbReference type="Proteomes" id="UP000382577"/>
    </source>
</evidence>
<reference evidence="1 2" key="1">
    <citation type="submission" date="2019-08" db="EMBL/GenBank/DDBJ databases">
        <authorList>
            <person name="Peeters C."/>
        </authorList>
    </citation>
    <scope>NUCLEOTIDE SEQUENCE [LARGE SCALE GENOMIC DNA]</scope>
    <source>
        <strain evidence="1 2">LMG 31113</strain>
    </source>
</reference>
<dbReference type="AlphaFoldDB" id="A0A5E4XHB2"/>
<dbReference type="RefSeq" id="WP_150600529.1">
    <property type="nucleotide sequence ID" value="NZ_CABPRW010000009.1"/>
</dbReference>
<accession>A0A5E4XHB2</accession>
<sequence>MTQSNQDASLPKSPYTSIVATAHRDFQCGFYSDGRLALQKGTKNMVLAREDAERLIDFLDSINIDRIVEKQ</sequence>
<dbReference type="EMBL" id="CABPRW010000009">
    <property type="protein sequence ID" value="VVE35538.1"/>
    <property type="molecule type" value="Genomic_DNA"/>
</dbReference>